<sequence length="297" mass="33790">MYFVPPIMMLFSAMQGFVSNSGKQKSACTKVLYFTIWNVFFATVLSGSAISQIDNFFSNPKDIPRQLAVVVPGQATFFITYVLTCGWTGLSLEITRLCPLVADFIRRNFSKGIEDEDYAPAFPYHRDLPILLLFGLLGFTYSLLAPLILPFLLVFFSVGYILYRNQMLNVYSPKLETSGQFWPIVHNCTIFSLVFMQIIAIGVFGLKKLPLASAWVIPIAVITLLFNNYCGKRFMPLFYDYPAEVLIKKDREDERNPQMDNFLKSLVNAYRDPALQPVQFSTDENGIKTRLLSIPEI</sequence>
<gene>
    <name evidence="3" type="ORF">KI387_022424</name>
</gene>
<dbReference type="InterPro" id="IPR003864">
    <property type="entry name" value="CSC1/OSCA1-like_7TM"/>
</dbReference>
<feature type="transmembrane region" description="Helical" evidence="1">
    <location>
        <begin position="184"/>
        <end position="206"/>
    </location>
</feature>
<keyword evidence="4" id="KW-1185">Reference proteome</keyword>
<dbReference type="GO" id="GO:0005886">
    <property type="term" value="C:plasma membrane"/>
    <property type="evidence" value="ECO:0007669"/>
    <property type="project" value="TreeGrafter"/>
</dbReference>
<reference evidence="3 4" key="1">
    <citation type="journal article" date="2021" name="Nat. Plants">
        <title>The Taxus genome provides insights into paclitaxel biosynthesis.</title>
        <authorList>
            <person name="Xiong X."/>
            <person name="Gou J."/>
            <person name="Liao Q."/>
            <person name="Li Y."/>
            <person name="Zhou Q."/>
            <person name="Bi G."/>
            <person name="Li C."/>
            <person name="Du R."/>
            <person name="Wang X."/>
            <person name="Sun T."/>
            <person name="Guo L."/>
            <person name="Liang H."/>
            <person name="Lu P."/>
            <person name="Wu Y."/>
            <person name="Zhang Z."/>
            <person name="Ro D.K."/>
            <person name="Shang Y."/>
            <person name="Huang S."/>
            <person name="Yan J."/>
        </authorList>
    </citation>
    <scope>NUCLEOTIDE SEQUENCE [LARGE SCALE GENOMIC DNA]</scope>
    <source>
        <strain evidence="3">Ta-2019</strain>
    </source>
</reference>
<dbReference type="EMBL" id="JAHRHJ020000005">
    <property type="protein sequence ID" value="KAH9313797.1"/>
    <property type="molecule type" value="Genomic_DNA"/>
</dbReference>
<evidence type="ECO:0000259" key="2">
    <source>
        <dbReference type="Pfam" id="PF02714"/>
    </source>
</evidence>
<keyword evidence="1" id="KW-0472">Membrane</keyword>
<proteinExistence type="predicted"/>
<dbReference type="PANTHER" id="PTHR13018">
    <property type="entry name" value="PROBABLE MEMBRANE PROTEIN DUF221-RELATED"/>
    <property type="match status" value="1"/>
</dbReference>
<accession>A0AA38G021</accession>
<evidence type="ECO:0000256" key="1">
    <source>
        <dbReference type="SAM" id="Phobius"/>
    </source>
</evidence>
<organism evidence="3 4">
    <name type="scientific">Taxus chinensis</name>
    <name type="common">Chinese yew</name>
    <name type="synonym">Taxus wallichiana var. chinensis</name>
    <dbReference type="NCBI Taxonomy" id="29808"/>
    <lineage>
        <taxon>Eukaryota</taxon>
        <taxon>Viridiplantae</taxon>
        <taxon>Streptophyta</taxon>
        <taxon>Embryophyta</taxon>
        <taxon>Tracheophyta</taxon>
        <taxon>Spermatophyta</taxon>
        <taxon>Pinopsida</taxon>
        <taxon>Pinidae</taxon>
        <taxon>Conifers II</taxon>
        <taxon>Cupressales</taxon>
        <taxon>Taxaceae</taxon>
        <taxon>Taxus</taxon>
    </lineage>
</organism>
<dbReference type="PANTHER" id="PTHR13018:SF109">
    <property type="entry name" value="CSC1-LIKE PROTEIN HYP1"/>
    <property type="match status" value="1"/>
</dbReference>
<dbReference type="Proteomes" id="UP000824469">
    <property type="component" value="Unassembled WGS sequence"/>
</dbReference>
<dbReference type="AlphaFoldDB" id="A0AA38G021"/>
<evidence type="ECO:0000313" key="4">
    <source>
        <dbReference type="Proteomes" id="UP000824469"/>
    </source>
</evidence>
<comment type="caution">
    <text evidence="3">The sequence shown here is derived from an EMBL/GenBank/DDBJ whole genome shotgun (WGS) entry which is preliminary data.</text>
</comment>
<dbReference type="InterPro" id="IPR045122">
    <property type="entry name" value="Csc1-like"/>
</dbReference>
<dbReference type="OMA" id="CMEDIHG"/>
<keyword evidence="1" id="KW-0812">Transmembrane</keyword>
<keyword evidence="1" id="KW-1133">Transmembrane helix</keyword>
<dbReference type="Pfam" id="PF02714">
    <property type="entry name" value="RSN1_7TM"/>
    <property type="match status" value="1"/>
</dbReference>
<feature type="transmembrane region" description="Helical" evidence="1">
    <location>
        <begin position="31"/>
        <end position="50"/>
    </location>
</feature>
<name>A0AA38G021_TAXCH</name>
<feature type="transmembrane region" description="Helical" evidence="1">
    <location>
        <begin position="130"/>
        <end position="163"/>
    </location>
</feature>
<feature type="transmembrane region" description="Helical" evidence="1">
    <location>
        <begin position="212"/>
        <end position="230"/>
    </location>
</feature>
<dbReference type="GO" id="GO:0005227">
    <property type="term" value="F:calcium-activated cation channel activity"/>
    <property type="evidence" value="ECO:0007669"/>
    <property type="project" value="InterPro"/>
</dbReference>
<protein>
    <recommendedName>
        <fullName evidence="2">CSC1/OSCA1-like 7TM region domain-containing protein</fullName>
    </recommendedName>
</protein>
<feature type="domain" description="CSC1/OSCA1-like 7TM region" evidence="2">
    <location>
        <begin position="1"/>
        <end position="204"/>
    </location>
</feature>
<evidence type="ECO:0000313" key="3">
    <source>
        <dbReference type="EMBL" id="KAH9313797.1"/>
    </source>
</evidence>